<organism evidence="1 2">
    <name type="scientific">Kribbella capetownensis</name>
    <dbReference type="NCBI Taxonomy" id="1572659"/>
    <lineage>
        <taxon>Bacteria</taxon>
        <taxon>Bacillati</taxon>
        <taxon>Actinomycetota</taxon>
        <taxon>Actinomycetes</taxon>
        <taxon>Propionibacteriales</taxon>
        <taxon>Kribbellaceae</taxon>
        <taxon>Kribbella</taxon>
    </lineage>
</organism>
<reference evidence="1 2" key="1">
    <citation type="submission" date="2019-02" db="EMBL/GenBank/DDBJ databases">
        <title>Kribbella capetownensis sp. nov. and Kribbella speibonae sp. nov., isolated from soil.</title>
        <authorList>
            <person name="Curtis S.M."/>
            <person name="Norton I."/>
            <person name="Everest G.J."/>
            <person name="Meyers P.R."/>
        </authorList>
    </citation>
    <scope>NUCLEOTIDE SEQUENCE [LARGE SCALE GENOMIC DNA]</scope>
    <source>
        <strain evidence="1 2">YM53</strain>
    </source>
</reference>
<accession>A0A4R0INX4</accession>
<comment type="caution">
    <text evidence="1">The sequence shown here is derived from an EMBL/GenBank/DDBJ whole genome shotgun (WGS) entry which is preliminary data.</text>
</comment>
<dbReference type="Proteomes" id="UP000293342">
    <property type="component" value="Unassembled WGS sequence"/>
</dbReference>
<gene>
    <name evidence="1" type="ORF">E0H75_41895</name>
</gene>
<protein>
    <submittedName>
        <fullName evidence="1">Uncharacterized protein</fullName>
    </submittedName>
</protein>
<dbReference type="EMBL" id="SJKD01000018">
    <property type="protein sequence ID" value="TCC34597.1"/>
    <property type="molecule type" value="Genomic_DNA"/>
</dbReference>
<proteinExistence type="predicted"/>
<dbReference type="OrthoDB" id="5178952at2"/>
<evidence type="ECO:0000313" key="2">
    <source>
        <dbReference type="Proteomes" id="UP000293342"/>
    </source>
</evidence>
<sequence>MLQLGSITAGGDHNVNWISSAPPASALVSQGPKDLFPDGQAWLAGSLAYQDYTGDTVRRTGYVVIGQELFATSYFATSGKLIEELGKTKIGGGWYRNGPRYLEESRYSGSTTGHTYSLYGDTLNRWNVNAGTWSAHATYPGFGAVKTMALISQTATYDTFLANMTGGSLYTIRVPKTGAPVVKLVRSSTWQGFETLIAEKCGTQSTLLVGIDKDTHSGYLYAVSHATGASTVIKGLGKVPTTFADPTYFRYHPEEHGGDLFGE</sequence>
<name>A0A4R0INX4_9ACTN</name>
<keyword evidence="2" id="KW-1185">Reference proteome</keyword>
<evidence type="ECO:0000313" key="1">
    <source>
        <dbReference type="EMBL" id="TCC34597.1"/>
    </source>
</evidence>
<dbReference type="AlphaFoldDB" id="A0A4R0INX4"/>